<accession>A0AAE1CKG7</accession>
<evidence type="ECO:0000313" key="2">
    <source>
        <dbReference type="EMBL" id="KAK3702711.1"/>
    </source>
</evidence>
<evidence type="ECO:0000256" key="1">
    <source>
        <dbReference type="SAM" id="MobiDB-lite"/>
    </source>
</evidence>
<dbReference type="Proteomes" id="UP001283361">
    <property type="component" value="Unassembled WGS sequence"/>
</dbReference>
<reference evidence="2" key="1">
    <citation type="journal article" date="2023" name="G3 (Bethesda)">
        <title>A reference genome for the long-term kleptoplast-retaining sea slug Elysia crispata morphotype clarki.</title>
        <authorList>
            <person name="Eastman K.E."/>
            <person name="Pendleton A.L."/>
            <person name="Shaikh M.A."/>
            <person name="Suttiyut T."/>
            <person name="Ogas R."/>
            <person name="Tomko P."/>
            <person name="Gavelis G."/>
            <person name="Widhalm J.R."/>
            <person name="Wisecaver J.H."/>
        </authorList>
    </citation>
    <scope>NUCLEOTIDE SEQUENCE</scope>
    <source>
        <strain evidence="2">ECLA1</strain>
    </source>
</reference>
<sequence>MIATSEINSSQPPVTTDVMDHFVSCVWFTVREVSHSFVLIKNSRLTSILGPSPLCAPQPTYTPSKSRSRQTYDHLNQPDCNNPHQPDRGL</sequence>
<comment type="caution">
    <text evidence="2">The sequence shown here is derived from an EMBL/GenBank/DDBJ whole genome shotgun (WGS) entry which is preliminary data.</text>
</comment>
<proteinExistence type="predicted"/>
<evidence type="ECO:0000313" key="3">
    <source>
        <dbReference type="Proteomes" id="UP001283361"/>
    </source>
</evidence>
<organism evidence="2 3">
    <name type="scientific">Elysia crispata</name>
    <name type="common">lettuce slug</name>
    <dbReference type="NCBI Taxonomy" id="231223"/>
    <lineage>
        <taxon>Eukaryota</taxon>
        <taxon>Metazoa</taxon>
        <taxon>Spiralia</taxon>
        <taxon>Lophotrochozoa</taxon>
        <taxon>Mollusca</taxon>
        <taxon>Gastropoda</taxon>
        <taxon>Heterobranchia</taxon>
        <taxon>Euthyneura</taxon>
        <taxon>Panpulmonata</taxon>
        <taxon>Sacoglossa</taxon>
        <taxon>Placobranchoidea</taxon>
        <taxon>Plakobranchidae</taxon>
        <taxon>Elysia</taxon>
    </lineage>
</organism>
<protein>
    <submittedName>
        <fullName evidence="2">Uncharacterized protein</fullName>
    </submittedName>
</protein>
<keyword evidence="3" id="KW-1185">Reference proteome</keyword>
<feature type="region of interest" description="Disordered" evidence="1">
    <location>
        <begin position="56"/>
        <end position="90"/>
    </location>
</feature>
<name>A0AAE1CKG7_9GAST</name>
<dbReference type="EMBL" id="JAWDGP010007852">
    <property type="protein sequence ID" value="KAK3702711.1"/>
    <property type="molecule type" value="Genomic_DNA"/>
</dbReference>
<dbReference type="AlphaFoldDB" id="A0AAE1CKG7"/>
<gene>
    <name evidence="2" type="ORF">RRG08_042698</name>
</gene>